<dbReference type="Proteomes" id="UP001238843">
    <property type="component" value="Chromosome"/>
</dbReference>
<dbReference type="GO" id="GO:0005840">
    <property type="term" value="C:ribosome"/>
    <property type="evidence" value="ECO:0007669"/>
    <property type="project" value="UniProtKB-KW"/>
</dbReference>
<dbReference type="Pfam" id="PF01197">
    <property type="entry name" value="Ribosomal_L31"/>
    <property type="match status" value="1"/>
</dbReference>
<reference evidence="4" key="2">
    <citation type="submission" date="2023-06" db="EMBL/GenBank/DDBJ databases">
        <authorList>
            <person name="Williams T.J."/>
            <person name="Allen M.A."/>
            <person name="Ivanova N."/>
            <person name="Huntemann M."/>
            <person name="Haque S."/>
            <person name="Hancock A.M."/>
            <person name="Brazendale S."/>
            <person name="Cavicchioli R."/>
        </authorList>
    </citation>
    <scope>NUCLEOTIDE SEQUENCE</scope>
    <source>
        <strain evidence="4">MAG_Ga0307966_1000010</strain>
    </source>
</reference>
<dbReference type="Gene3D" id="4.10.830.30">
    <property type="entry name" value="Ribosomal protein L31"/>
    <property type="match status" value="1"/>
</dbReference>
<dbReference type="InterPro" id="IPR042105">
    <property type="entry name" value="Ribosomal_bL31_sf"/>
</dbReference>
<name>A0AA51GEN2_9BACT</name>
<dbReference type="GO" id="GO:0003735">
    <property type="term" value="F:structural constituent of ribosome"/>
    <property type="evidence" value="ECO:0007669"/>
    <property type="project" value="InterPro"/>
</dbReference>
<dbReference type="InterPro" id="IPR002150">
    <property type="entry name" value="Ribosomal_bL31"/>
</dbReference>
<dbReference type="PROSITE" id="PS01143">
    <property type="entry name" value="RIBOSOMAL_L31"/>
    <property type="match status" value="1"/>
</dbReference>
<accession>A0AA51GEN2</accession>
<dbReference type="EMBL" id="CP128385">
    <property type="protein sequence ID" value="WMI30541.1"/>
    <property type="molecule type" value="Genomic_DNA"/>
</dbReference>
<protein>
    <submittedName>
        <fullName evidence="4">50S ribosomal protein L31</fullName>
    </submittedName>
</protein>
<keyword evidence="2 4" id="KW-0689">Ribosomal protein</keyword>
<evidence type="ECO:0000256" key="2">
    <source>
        <dbReference type="ARBA" id="ARBA00022980"/>
    </source>
</evidence>
<sequence length="86" mass="10068">MGLLEKTIYTAYEDISFLDKPIRPIYVLTLKSKCKRFKIVGGATGIKHCYYDITYLTHPVYTGQKKFVDLTGQIEKFKSKFKFKFD</sequence>
<evidence type="ECO:0000313" key="4">
    <source>
        <dbReference type="EMBL" id="WMI30541.1"/>
    </source>
</evidence>
<dbReference type="GO" id="GO:0006412">
    <property type="term" value="P:translation"/>
    <property type="evidence" value="ECO:0007669"/>
    <property type="project" value="InterPro"/>
</dbReference>
<proteinExistence type="predicted"/>
<comment type="subunit">
    <text evidence="1">Part of the 50S ribosomal subunit.</text>
</comment>
<evidence type="ECO:0000256" key="1">
    <source>
        <dbReference type="ARBA" id="ARBA00011838"/>
    </source>
</evidence>
<dbReference type="PRINTS" id="PR01249">
    <property type="entry name" value="RIBOSOMALL31"/>
</dbReference>
<reference evidence="4" key="1">
    <citation type="journal article" date="2021" name="Front. Microbiol.">
        <title>Genome Analysis of a Verrucomicrobial Endosymbiont With a Tiny Genome Discovered in an Antarctic Lake.</title>
        <authorList>
            <person name="Williams T.J."/>
            <person name="Allen M.A."/>
            <person name="Ivanova N."/>
            <person name="Huntemann M."/>
            <person name="Haque S."/>
            <person name="Hancock A.M."/>
            <person name="Brazendale S."/>
            <person name="Cavicchioli R."/>
        </authorList>
    </citation>
    <scope>NUCLEOTIDE SEQUENCE</scope>
    <source>
        <strain evidence="4">MAG_Ga0307966_1000010</strain>
    </source>
</reference>
<keyword evidence="3" id="KW-0687">Ribonucleoprotein</keyword>
<dbReference type="InterPro" id="IPR034704">
    <property type="entry name" value="Ribosomal_bL28/bL31-like_sf"/>
</dbReference>
<gene>
    <name evidence="4" type="ORF">QTO32_00475</name>
</gene>
<evidence type="ECO:0000256" key="3">
    <source>
        <dbReference type="ARBA" id="ARBA00023274"/>
    </source>
</evidence>
<dbReference type="AlphaFoldDB" id="A0AA51GEN2"/>
<dbReference type="SUPFAM" id="SSF143800">
    <property type="entry name" value="L28p-like"/>
    <property type="match status" value="1"/>
</dbReference>
<dbReference type="GO" id="GO:1990904">
    <property type="term" value="C:ribonucleoprotein complex"/>
    <property type="evidence" value="ECO:0007669"/>
    <property type="project" value="UniProtKB-KW"/>
</dbReference>
<organism evidence="4">
    <name type="scientific">Candidatus Organicella extenuata</name>
    <dbReference type="NCBI Taxonomy" id="2841811"/>
    <lineage>
        <taxon>Bacteria</taxon>
        <taxon>Pseudomonadati</taxon>
        <taxon>Verrucomicrobiota</taxon>
        <taxon>Candidatus Organicella</taxon>
    </lineage>
</organism>